<evidence type="ECO:0000313" key="2">
    <source>
        <dbReference type="Proteomes" id="UP000277671"/>
    </source>
</evidence>
<dbReference type="Proteomes" id="UP000277671">
    <property type="component" value="Unassembled WGS sequence"/>
</dbReference>
<evidence type="ECO:0008006" key="3">
    <source>
        <dbReference type="Google" id="ProtNLM"/>
    </source>
</evidence>
<reference evidence="1 2" key="1">
    <citation type="submission" date="2018-10" db="EMBL/GenBank/DDBJ databases">
        <title>Sequencing the genomes of 1000 actinobacteria strains.</title>
        <authorList>
            <person name="Klenk H.-P."/>
        </authorList>
    </citation>
    <scope>NUCLEOTIDE SEQUENCE [LARGE SCALE GENOMIC DNA]</scope>
    <source>
        <strain evidence="1 2">DSM 45175</strain>
    </source>
</reference>
<dbReference type="AlphaFoldDB" id="A0A495JFS8"/>
<dbReference type="RefSeq" id="WP_121156490.1">
    <property type="nucleotide sequence ID" value="NZ_RBKT01000001.1"/>
</dbReference>
<organism evidence="1 2">
    <name type="scientific">Micromonospora pisi</name>
    <dbReference type="NCBI Taxonomy" id="589240"/>
    <lineage>
        <taxon>Bacteria</taxon>
        <taxon>Bacillati</taxon>
        <taxon>Actinomycetota</taxon>
        <taxon>Actinomycetes</taxon>
        <taxon>Micromonosporales</taxon>
        <taxon>Micromonosporaceae</taxon>
        <taxon>Micromonospora</taxon>
    </lineage>
</organism>
<evidence type="ECO:0000313" key="1">
    <source>
        <dbReference type="EMBL" id="RKR87767.1"/>
    </source>
</evidence>
<accession>A0A495JFS8</accession>
<gene>
    <name evidence="1" type="ORF">BDK92_2059</name>
</gene>
<comment type="caution">
    <text evidence="1">The sequence shown here is derived from an EMBL/GenBank/DDBJ whole genome shotgun (WGS) entry which is preliminary data.</text>
</comment>
<protein>
    <recommendedName>
        <fullName evidence="3">Secreted protein</fullName>
    </recommendedName>
</protein>
<keyword evidence="2" id="KW-1185">Reference proteome</keyword>
<dbReference type="OrthoDB" id="3245799at2"/>
<sequence length="908" mass="97657">MSAIHREPELNWPDLRWAIGLAKSDVVGKLLRGGTEQERLAFAPELEAYVKNLPAERWWASHQPGPAVAIAAFGCLPSAARAAALFSRRGLREQWHLLPVADLIEMARVRELTWLGDLARRLAGKLRRDPNPGEWALVAGLLAEAGVDPPTDDAFVRGWLGHLLGWSRHDDRPPLLDRMRTDPYLDLLLPRLFEVDGLGTELARRGWDQQTRRWSDQPAVPYALVALAAEGRVDRSALLDGVLGRFLRGDRVAALRPFVVLHDALAPTEVELAERVTQYARLLPDAHSTVAALAQRALRQVDDAGRLELDTLLHSSGQLLARPEKMLVKAQLSWLDQVARRERDRAGEVAETVAVAFGHDALDVQERALSIVLRHAAQCQPATRERLAEQAVELAGDLPARAAEVLGRPAAATAVAVPAGLPLVPMPLVVPMPPPVTGAAELAEEIGALLHSQDSMICWERVLAGLVACHTSEPAELRDALVPMLDRYDVQFRTGHVLGKPRLRQLLGEAIRAAVRVDTGLTGWESAIRTVRTAFRTAPAALPEIGYGPGPGRVLAVRVAEMAVRTRHSPVPMLVATPSRANGQLDATVLVDRLAQAEREGWQPWRFDLEQALLRVPTEVDGDALSRAAALRSPAGLRLAAWLADGGAPHPVSVRVEQRRPAVRLFDHWQLSQLPERRVVVGTRPGATQHGELGQELFEVDPPDRPVLEFSDPEYQLWPAVLPNHREVVAAWSLPAFAGLADNDQRGADLLPLLAETAGPVGPAVTLALAYTLAARHETDRVAGVDALLALAAAGDLDGVALGRELGALAAGGGTIKLTRVVTGLAEAARAGATTTVWAAIEAALPAVLATTPRGAPDLLALGARTAGEVAEKADPGPLRAELAEIVARGGSGRLVTEARRLDRVLGG</sequence>
<dbReference type="EMBL" id="RBKT01000001">
    <property type="protein sequence ID" value="RKR87767.1"/>
    <property type="molecule type" value="Genomic_DNA"/>
</dbReference>
<name>A0A495JFS8_9ACTN</name>
<proteinExistence type="predicted"/>